<dbReference type="Pfam" id="PF07549">
    <property type="entry name" value="Sec_GG"/>
    <property type="match status" value="1"/>
</dbReference>
<gene>
    <name evidence="2" type="ORF">METZ01_LOCUS380667</name>
</gene>
<evidence type="ECO:0000313" key="2">
    <source>
        <dbReference type="EMBL" id="SVD27813.1"/>
    </source>
</evidence>
<keyword evidence="1" id="KW-1133">Transmembrane helix</keyword>
<accession>A0A382U0M5</accession>
<keyword evidence="1" id="KW-0812">Transmembrane</keyword>
<dbReference type="AlphaFoldDB" id="A0A382U0M5"/>
<protein>
    <recommendedName>
        <fullName evidence="3">Protein translocase subunit SecD</fullName>
    </recommendedName>
</protein>
<name>A0A382U0M5_9ZZZZ</name>
<dbReference type="EMBL" id="UINC01140581">
    <property type="protein sequence ID" value="SVD27813.1"/>
    <property type="molecule type" value="Genomic_DNA"/>
</dbReference>
<sequence length="102" mass="11580">MFKDIKYRWALIVSLLIASAYLIWPTYKVYSLSEDEKTELGVSVMKELKEGAINLGLDLQGGMYVLLETDIPTLVDKLAGKNTEELKDAIREAEKRSIRNQS</sequence>
<feature type="transmembrane region" description="Helical" evidence="1">
    <location>
        <begin position="7"/>
        <end position="24"/>
    </location>
</feature>
<reference evidence="2" key="1">
    <citation type="submission" date="2018-05" db="EMBL/GenBank/DDBJ databases">
        <authorList>
            <person name="Lanie J.A."/>
            <person name="Ng W.-L."/>
            <person name="Kazmierczak K.M."/>
            <person name="Andrzejewski T.M."/>
            <person name="Davidsen T.M."/>
            <person name="Wayne K.J."/>
            <person name="Tettelin H."/>
            <person name="Glass J.I."/>
            <person name="Rusch D."/>
            <person name="Podicherti R."/>
            <person name="Tsui H.-C.T."/>
            <person name="Winkler M.E."/>
        </authorList>
    </citation>
    <scope>NUCLEOTIDE SEQUENCE</scope>
</reference>
<dbReference type="InterPro" id="IPR022646">
    <property type="entry name" value="SecD/SecF_CS"/>
</dbReference>
<proteinExistence type="predicted"/>
<organism evidence="2">
    <name type="scientific">marine metagenome</name>
    <dbReference type="NCBI Taxonomy" id="408172"/>
    <lineage>
        <taxon>unclassified sequences</taxon>
        <taxon>metagenomes</taxon>
        <taxon>ecological metagenomes</taxon>
    </lineage>
</organism>
<evidence type="ECO:0000256" key="1">
    <source>
        <dbReference type="SAM" id="Phobius"/>
    </source>
</evidence>
<evidence type="ECO:0008006" key="3">
    <source>
        <dbReference type="Google" id="ProtNLM"/>
    </source>
</evidence>
<keyword evidence="1" id="KW-0472">Membrane</keyword>
<feature type="non-terminal residue" evidence="2">
    <location>
        <position position="102"/>
    </location>
</feature>